<reference evidence="1" key="1">
    <citation type="journal article" date="2021" name="Proc. Natl. Acad. Sci. U.S.A.">
        <title>A Catalog of Tens of Thousands of Viruses from Human Metagenomes Reveals Hidden Associations with Chronic Diseases.</title>
        <authorList>
            <person name="Tisza M.J."/>
            <person name="Buck C.B."/>
        </authorList>
    </citation>
    <scope>NUCLEOTIDE SEQUENCE</scope>
    <source>
        <strain evidence="1">Ct5Xl4</strain>
    </source>
</reference>
<sequence length="35" mass="3930">MSAMRVSELIKGFGPFTSPLHRGSSCDYQSIKRKN</sequence>
<dbReference type="EMBL" id="BK014796">
    <property type="protein sequence ID" value="DAD76165.1"/>
    <property type="molecule type" value="Genomic_DNA"/>
</dbReference>
<name>A0A8S5M1H9_9CAUD</name>
<organism evidence="1">
    <name type="scientific">Myoviridae sp. ct5Xl4</name>
    <dbReference type="NCBI Taxonomy" id="2826613"/>
    <lineage>
        <taxon>Viruses</taxon>
        <taxon>Duplodnaviria</taxon>
        <taxon>Heunggongvirae</taxon>
        <taxon>Uroviricota</taxon>
        <taxon>Caudoviricetes</taxon>
    </lineage>
</organism>
<accession>A0A8S5M1H9</accession>
<protein>
    <submittedName>
        <fullName evidence="1">Uncharacterized protein</fullName>
    </submittedName>
</protein>
<evidence type="ECO:0000313" key="1">
    <source>
        <dbReference type="EMBL" id="DAD76165.1"/>
    </source>
</evidence>
<proteinExistence type="predicted"/>